<dbReference type="EMBL" id="FNWQ01000004">
    <property type="protein sequence ID" value="SEH37593.1"/>
    <property type="molecule type" value="Genomic_DNA"/>
</dbReference>
<dbReference type="OrthoDB" id="713675at2"/>
<accession>A0A1H6HU99</accession>
<protein>
    <submittedName>
        <fullName evidence="1">Uncharacterized protein</fullName>
    </submittedName>
</protein>
<sequence length="145" mass="16582">MRKIRQWLRNYMKEKIDKSISKDHQNILINNFFGEEEYVIYHTIMFKAEASAGSNIIYVLDNVNGEANESNFNGVVWTSPEYTHSEELPAGKTMNQIKSVTIKATGVDATSTLKVQIYIDGVLRQEEIAKGQNLEVTAKYNVEFK</sequence>
<name>A0A1H6HU99_CHRCI</name>
<reference evidence="1 2" key="1">
    <citation type="submission" date="2016-10" db="EMBL/GenBank/DDBJ databases">
        <authorList>
            <person name="de Groot N.N."/>
        </authorList>
    </citation>
    <scope>NUCLEOTIDE SEQUENCE [LARGE SCALE GENOMIC DNA]</scope>
    <source>
        <strain evidence="1 2">DSM 23031</strain>
    </source>
</reference>
<dbReference type="AlphaFoldDB" id="A0A1H6HU99"/>
<proteinExistence type="predicted"/>
<evidence type="ECO:0000313" key="2">
    <source>
        <dbReference type="Proteomes" id="UP000198561"/>
    </source>
</evidence>
<evidence type="ECO:0000313" key="1">
    <source>
        <dbReference type="EMBL" id="SEH37593.1"/>
    </source>
</evidence>
<organism evidence="1 2">
    <name type="scientific">Chryseobacterium culicis</name>
    <dbReference type="NCBI Taxonomy" id="680127"/>
    <lineage>
        <taxon>Bacteria</taxon>
        <taxon>Pseudomonadati</taxon>
        <taxon>Bacteroidota</taxon>
        <taxon>Flavobacteriia</taxon>
        <taxon>Flavobacteriales</taxon>
        <taxon>Weeksellaceae</taxon>
        <taxon>Chryseobacterium group</taxon>
        <taxon>Chryseobacterium</taxon>
    </lineage>
</organism>
<dbReference type="Proteomes" id="UP000198561">
    <property type="component" value="Unassembled WGS sequence"/>
</dbReference>
<gene>
    <name evidence="1" type="ORF">SAMN05421593_3451</name>
</gene>